<dbReference type="PRINTS" id="PR00180">
    <property type="entry name" value="CRETINALDHBP"/>
</dbReference>
<evidence type="ECO:0000259" key="1">
    <source>
        <dbReference type="PROSITE" id="PS50191"/>
    </source>
</evidence>
<dbReference type="GO" id="GO:0016020">
    <property type="term" value="C:membrane"/>
    <property type="evidence" value="ECO:0007669"/>
    <property type="project" value="TreeGrafter"/>
</dbReference>
<dbReference type="SUPFAM" id="SSF46938">
    <property type="entry name" value="CRAL/TRIO N-terminal domain"/>
    <property type="match status" value="1"/>
</dbReference>
<dbReference type="Gene3D" id="1.20.5.1200">
    <property type="entry name" value="Alpha-tocopherol transfer"/>
    <property type="match status" value="1"/>
</dbReference>
<accession>A0A9P0GAG2</accession>
<dbReference type="PANTHER" id="PTHR10174:SF222">
    <property type="entry name" value="GH10083P-RELATED"/>
    <property type="match status" value="1"/>
</dbReference>
<dbReference type="GO" id="GO:1902936">
    <property type="term" value="F:phosphatidylinositol bisphosphate binding"/>
    <property type="evidence" value="ECO:0007669"/>
    <property type="project" value="TreeGrafter"/>
</dbReference>
<dbReference type="InterPro" id="IPR036273">
    <property type="entry name" value="CRAL/TRIO_N_dom_sf"/>
</dbReference>
<proteinExistence type="predicted"/>
<protein>
    <recommendedName>
        <fullName evidence="1">CRAL-TRIO domain-containing protein</fullName>
    </recommendedName>
</protein>
<sequence length="278" mass="33149">MEKKPLLHIDKCKIRKHWGKTDSEVEEDIETLKKWIKTMDFPEMPTDHMIEFFLTNCKYNIDKTKINLETFYSIRKMIPEIYECSNPKLPEIMEAWDMGCYLPLPTAAEGLYRISLVNISPNTSNFNVQRYFANFMNVYEIRICEDLVLSEIVVVDYNQLKWSHIFHFSPFLLRKMIMIMENVAKSRVKVIHIVRAPSYVSVIVNITKKFMKKKMADRIQTHKDFESLYDSVPQELLPSDYGGKEPPVSELIEMWKNKVMEYQDRFDMWDKVMQEDQQ</sequence>
<keyword evidence="3" id="KW-1185">Reference proteome</keyword>
<feature type="domain" description="CRAL-TRIO" evidence="1">
    <location>
        <begin position="141"/>
        <end position="249"/>
    </location>
</feature>
<dbReference type="InterPro" id="IPR036865">
    <property type="entry name" value="CRAL-TRIO_dom_sf"/>
</dbReference>
<dbReference type="AlphaFoldDB" id="A0A9P0GAG2"/>
<organism evidence="2 3">
    <name type="scientific">Psylliodes chrysocephalus</name>
    <dbReference type="NCBI Taxonomy" id="3402493"/>
    <lineage>
        <taxon>Eukaryota</taxon>
        <taxon>Metazoa</taxon>
        <taxon>Ecdysozoa</taxon>
        <taxon>Arthropoda</taxon>
        <taxon>Hexapoda</taxon>
        <taxon>Insecta</taxon>
        <taxon>Pterygota</taxon>
        <taxon>Neoptera</taxon>
        <taxon>Endopterygota</taxon>
        <taxon>Coleoptera</taxon>
        <taxon>Polyphaga</taxon>
        <taxon>Cucujiformia</taxon>
        <taxon>Chrysomeloidea</taxon>
        <taxon>Chrysomelidae</taxon>
        <taxon>Galerucinae</taxon>
        <taxon>Alticini</taxon>
        <taxon>Psylliodes</taxon>
    </lineage>
</organism>
<name>A0A9P0GAG2_9CUCU</name>
<dbReference type="SMART" id="SM00516">
    <property type="entry name" value="SEC14"/>
    <property type="match status" value="1"/>
</dbReference>
<dbReference type="PROSITE" id="PS50191">
    <property type="entry name" value="CRAL_TRIO"/>
    <property type="match status" value="1"/>
</dbReference>
<dbReference type="Gene3D" id="3.40.525.10">
    <property type="entry name" value="CRAL-TRIO lipid binding domain"/>
    <property type="match status" value="1"/>
</dbReference>
<dbReference type="CDD" id="cd00170">
    <property type="entry name" value="SEC14"/>
    <property type="match status" value="1"/>
</dbReference>
<dbReference type="PANTHER" id="PTHR10174">
    <property type="entry name" value="ALPHA-TOCOPHEROL TRANSFER PROTEIN-RELATED"/>
    <property type="match status" value="1"/>
</dbReference>
<evidence type="ECO:0000313" key="2">
    <source>
        <dbReference type="EMBL" id="CAH1108289.1"/>
    </source>
</evidence>
<dbReference type="OrthoDB" id="6575879at2759"/>
<dbReference type="EMBL" id="OV651815">
    <property type="protein sequence ID" value="CAH1108289.1"/>
    <property type="molecule type" value="Genomic_DNA"/>
</dbReference>
<gene>
    <name evidence="2" type="ORF">PSYICH_LOCUS8761</name>
</gene>
<dbReference type="Proteomes" id="UP001153636">
    <property type="component" value="Chromosome 3"/>
</dbReference>
<evidence type="ECO:0000313" key="3">
    <source>
        <dbReference type="Proteomes" id="UP001153636"/>
    </source>
</evidence>
<dbReference type="InterPro" id="IPR001251">
    <property type="entry name" value="CRAL-TRIO_dom"/>
</dbReference>
<dbReference type="Pfam" id="PF00650">
    <property type="entry name" value="CRAL_TRIO"/>
    <property type="match status" value="1"/>
</dbReference>
<reference evidence="2" key="1">
    <citation type="submission" date="2022-01" db="EMBL/GenBank/DDBJ databases">
        <authorList>
            <person name="King R."/>
        </authorList>
    </citation>
    <scope>NUCLEOTIDE SEQUENCE</scope>
</reference>
<dbReference type="SUPFAM" id="SSF52087">
    <property type="entry name" value="CRAL/TRIO domain"/>
    <property type="match status" value="1"/>
</dbReference>